<protein>
    <submittedName>
        <fullName evidence="2">Uncharacterized protein</fullName>
    </submittedName>
</protein>
<comment type="caution">
    <text evidence="2">The sequence shown here is derived from an EMBL/GenBank/DDBJ whole genome shotgun (WGS) entry which is preliminary data.</text>
</comment>
<evidence type="ECO:0000313" key="3">
    <source>
        <dbReference type="Proteomes" id="UP000021816"/>
    </source>
</evidence>
<accession>A0A011QVK3</accession>
<reference evidence="2 3" key="1">
    <citation type="submission" date="2014-02" db="EMBL/GenBank/DDBJ databases">
        <title>Expanding our view of genomic diversity in Candidatus Accumulibacter clades.</title>
        <authorList>
            <person name="Skennerton C.T."/>
            <person name="Barr J.J."/>
            <person name="Slater F.R."/>
            <person name="Bond P.L."/>
            <person name="Tyson G.W."/>
        </authorList>
    </citation>
    <scope>NUCLEOTIDE SEQUENCE [LARGE SCALE GENOMIC DNA]</scope>
    <source>
        <strain evidence="3">BA-92</strain>
    </source>
</reference>
<feature type="region of interest" description="Disordered" evidence="1">
    <location>
        <begin position="1"/>
        <end position="28"/>
    </location>
</feature>
<gene>
    <name evidence="2" type="ORF">AW10_00143</name>
</gene>
<sequence>MIPSAPRPMSSKVIGCRSGPGSTTLPTSRVPATAVRLTVLKVLVSRPPPVPLPSASRKAPSCWARIAEPLTCSVICEAPGKGLVKNNQAKLPSSAGTMLAAILLPSGAVAYKLSAVRVAVLTAREKFTCGRKVTPTSCAPLAGVTLTTVKAANASTLTVRVRLALLPAASLALRIRV</sequence>
<evidence type="ECO:0000256" key="1">
    <source>
        <dbReference type="SAM" id="MobiDB-lite"/>
    </source>
</evidence>
<organism evidence="2 3">
    <name type="scientific">Candidatus Accumulibacter appositus</name>
    <dbReference type="NCBI Taxonomy" id="1454003"/>
    <lineage>
        <taxon>Bacteria</taxon>
        <taxon>Pseudomonadati</taxon>
        <taxon>Pseudomonadota</taxon>
        <taxon>Betaproteobacteria</taxon>
        <taxon>Candidatus Accumulibacter</taxon>
    </lineage>
</organism>
<dbReference type="Proteomes" id="UP000021816">
    <property type="component" value="Unassembled WGS sequence"/>
</dbReference>
<evidence type="ECO:0000313" key="2">
    <source>
        <dbReference type="EMBL" id="EXI82909.1"/>
    </source>
</evidence>
<dbReference type="STRING" id="1454003.AW10_00143"/>
<dbReference type="EMBL" id="JEMX01000007">
    <property type="protein sequence ID" value="EXI82909.1"/>
    <property type="molecule type" value="Genomic_DNA"/>
</dbReference>
<name>A0A011QVK3_9PROT</name>
<dbReference type="AlphaFoldDB" id="A0A011QVK3"/>
<proteinExistence type="predicted"/>